<dbReference type="InterPro" id="IPR000601">
    <property type="entry name" value="PKD_dom"/>
</dbReference>
<feature type="domain" description="PKD" evidence="1">
    <location>
        <begin position="172"/>
        <end position="223"/>
    </location>
</feature>
<name>A0A6L5R3M3_9MICO</name>
<evidence type="ECO:0000313" key="3">
    <source>
        <dbReference type="Proteomes" id="UP000476511"/>
    </source>
</evidence>
<dbReference type="RefSeq" id="WP_154346862.1">
    <property type="nucleotide sequence ID" value="NZ_WKJD01000016.1"/>
</dbReference>
<evidence type="ECO:0000259" key="1">
    <source>
        <dbReference type="PROSITE" id="PS50093"/>
    </source>
</evidence>
<dbReference type="EMBL" id="WKJD01000016">
    <property type="protein sequence ID" value="MRX44552.1"/>
    <property type="molecule type" value="Genomic_DNA"/>
</dbReference>
<proteinExistence type="predicted"/>
<dbReference type="AlphaFoldDB" id="A0A6L5R3M3"/>
<dbReference type="PROSITE" id="PS50093">
    <property type="entry name" value="PKD"/>
    <property type="match status" value="1"/>
</dbReference>
<organism evidence="2 3">
    <name type="scientific">Agromyces kandeliae</name>
    <dbReference type="NCBI Taxonomy" id="2666141"/>
    <lineage>
        <taxon>Bacteria</taxon>
        <taxon>Bacillati</taxon>
        <taxon>Actinomycetota</taxon>
        <taxon>Actinomycetes</taxon>
        <taxon>Micrococcales</taxon>
        <taxon>Microbacteriaceae</taxon>
        <taxon>Agromyces</taxon>
    </lineage>
</organism>
<accession>A0A6L5R3M3</accession>
<dbReference type="Proteomes" id="UP000476511">
    <property type="component" value="Unassembled WGS sequence"/>
</dbReference>
<comment type="caution">
    <text evidence="2">The sequence shown here is derived from an EMBL/GenBank/DDBJ whole genome shotgun (WGS) entry which is preliminary data.</text>
</comment>
<keyword evidence="3" id="KW-1185">Reference proteome</keyword>
<evidence type="ECO:0000313" key="2">
    <source>
        <dbReference type="EMBL" id="MRX44552.1"/>
    </source>
</evidence>
<gene>
    <name evidence="2" type="ORF">GJR97_12550</name>
</gene>
<reference evidence="2 3" key="1">
    <citation type="submission" date="2019-11" db="EMBL/GenBank/DDBJ databases">
        <title>Agromyces kandeliae sp. nov., isolated from mangrove soil.</title>
        <authorList>
            <person name="Wang R."/>
        </authorList>
    </citation>
    <scope>NUCLEOTIDE SEQUENCE [LARGE SCALE GENOMIC DNA]</scope>
    <source>
        <strain evidence="2 3">Q22</strain>
    </source>
</reference>
<protein>
    <recommendedName>
        <fullName evidence="1">PKD domain-containing protein</fullName>
    </recommendedName>
</protein>
<sequence>MVWRELLLGAMLASGALTGSGGPSCPADLQLAGLCDLRIDSSVSDNLAELEAELSELRDQSRNPQPSEAGIALLDVPLAEPERPAAPPRDVCNPENPTVCAFEGGEPEPPAPGEPTVTLRDIASFRPSVPPSGMEPDGWAVVGLPANFIGSATVETRSGTLLGRPAEVRFHPVAYQWAHSDGALVHAAGPGGTWDQLGVAEFTTTPTSHAYAASGRYTVDPTVVYVAEYRFDGSVWRWIDGTLSLPAPRMNVLVGEFDTVLVRGDCTAVRDGPGC</sequence>